<feature type="domain" description="Fibronectin type III-like" evidence="7">
    <location>
        <begin position="669"/>
        <end position="738"/>
    </location>
</feature>
<dbReference type="InterPro" id="IPR036962">
    <property type="entry name" value="Glyco_hydro_3_N_sf"/>
</dbReference>
<dbReference type="Gene3D" id="2.60.40.10">
    <property type="entry name" value="Immunoglobulins"/>
    <property type="match status" value="1"/>
</dbReference>
<dbReference type="EMBL" id="BK032514">
    <property type="protein sequence ID" value="DAF45253.1"/>
    <property type="molecule type" value="Genomic_DNA"/>
</dbReference>
<dbReference type="FunFam" id="3.20.20.300:FF:000007">
    <property type="entry name" value="Lysosomal beta glucosidase"/>
    <property type="match status" value="1"/>
</dbReference>
<evidence type="ECO:0000256" key="6">
    <source>
        <dbReference type="ARBA" id="ARBA00023295"/>
    </source>
</evidence>
<name>A0A8S5S2K7_9CAUD</name>
<keyword evidence="6" id="KW-0326">Glycosidase</keyword>
<sequence length="751" mass="82298">MIAARNDGSPWETRITELMGRMTLRDKVGQMTQLAINVLGRGPRLYDSDTPFRFDGQMMARVFDEYRVGSILTAPNNTALTPGEWHRIIAEIQQRSMLSLGIPCLYGVDSIHGATYVRGATFFPQQINLAATFDCGVAAASAECCAREMRSCGLPWNFSPVLDLGRMPLWPRFWETFGEDPYLASRMGCALVGGYQGDDRERLPGTRVAACLKHFVGYGSPASGKDRTPAAVAPCELEEKHLRPFREAVAAGALSVMVNSGILNGIPCHMNRALITGTLKEGMHFDGVVVTDWLDIANLCERDRVAADLRQAVKLAVNAGIDLAMVPYDLQFCRDLVELVEAGDVPMERIDDAVRRILRLKFRLGLFDAPSVADGVWLPEFREHAAVARRAAAESIVLLKNEGGLLPLDPGRSLLVAGPNADSKRTLNGGWTLSWQGEATDGMERNGSTVLEAFGKRVLRLSHAPGVAYSPGGNCSGEVELDQTELLGMARTADAVLVCVGENSYTEKPGDTEDLALSEAQQRLVERISRVNRNIILVLNEGRPRLIGRIEPLVRAVLWIGLPGSYGAEALADVVFGRISPSGRLPFTYPKYPHSLICHDFKHCERATGMDGAYDYSSRLSIQYPFGHGLGYTTFEYACFRASARSISPEESIRFSVEVTNRGDREAEEVVLLFISDRVASLPPDNRRLQGFRRIRLAAGQTAGVSFEVEASRLAFADGCGRFIVEEGEFVACIAGHTLSFEVTRTATIEQ</sequence>
<evidence type="ECO:0000256" key="2">
    <source>
        <dbReference type="ARBA" id="ARBA00005336"/>
    </source>
</evidence>
<comment type="similarity">
    <text evidence="2">Belongs to the glycosyl hydrolase 3 family.</text>
</comment>
<evidence type="ECO:0000313" key="8">
    <source>
        <dbReference type="EMBL" id="DAF45253.1"/>
    </source>
</evidence>
<dbReference type="Gene3D" id="3.20.20.300">
    <property type="entry name" value="Glycoside hydrolase, family 3, N-terminal domain"/>
    <property type="match status" value="1"/>
</dbReference>
<dbReference type="InterPro" id="IPR017853">
    <property type="entry name" value="GH"/>
</dbReference>
<dbReference type="SMART" id="SM01217">
    <property type="entry name" value="Fn3_like"/>
    <property type="match status" value="1"/>
</dbReference>
<accession>A0A8S5S2K7</accession>
<dbReference type="InterPro" id="IPR001764">
    <property type="entry name" value="Glyco_hydro_3_N"/>
</dbReference>
<evidence type="ECO:0000256" key="5">
    <source>
        <dbReference type="ARBA" id="ARBA00022801"/>
    </source>
</evidence>
<dbReference type="PANTHER" id="PTHR30620">
    <property type="entry name" value="PERIPLASMIC BETA-GLUCOSIDASE-RELATED"/>
    <property type="match status" value="1"/>
</dbReference>
<evidence type="ECO:0000256" key="4">
    <source>
        <dbReference type="ARBA" id="ARBA00022729"/>
    </source>
</evidence>
<dbReference type="PRINTS" id="PR00133">
    <property type="entry name" value="GLHYDRLASE3"/>
</dbReference>
<dbReference type="InterPro" id="IPR026891">
    <property type="entry name" value="Fn3-like"/>
</dbReference>
<keyword evidence="4" id="KW-0732">Signal</keyword>
<dbReference type="InterPro" id="IPR013783">
    <property type="entry name" value="Ig-like_fold"/>
</dbReference>
<dbReference type="InterPro" id="IPR036881">
    <property type="entry name" value="Glyco_hydro_3_C_sf"/>
</dbReference>
<organism evidence="8">
    <name type="scientific">Siphoviridae sp. ctBLh2</name>
    <dbReference type="NCBI Taxonomy" id="2827803"/>
    <lineage>
        <taxon>Viruses</taxon>
        <taxon>Duplodnaviria</taxon>
        <taxon>Heunggongvirae</taxon>
        <taxon>Uroviricota</taxon>
        <taxon>Caudoviricetes</taxon>
    </lineage>
</organism>
<dbReference type="Pfam" id="PF14310">
    <property type="entry name" value="Fn3-like"/>
    <property type="match status" value="1"/>
</dbReference>
<dbReference type="Pfam" id="PF00933">
    <property type="entry name" value="Glyco_hydro_3"/>
    <property type="match status" value="1"/>
</dbReference>
<dbReference type="GO" id="GO:0008422">
    <property type="term" value="F:beta-glucosidase activity"/>
    <property type="evidence" value="ECO:0007669"/>
    <property type="project" value="UniProtKB-EC"/>
</dbReference>
<dbReference type="EC" id="3.2.1.21" evidence="3"/>
<keyword evidence="5" id="KW-0378">Hydrolase</keyword>
<proteinExistence type="inferred from homology"/>
<reference evidence="8" key="1">
    <citation type="journal article" date="2021" name="Proc. Natl. Acad. Sci. U.S.A.">
        <title>A Catalog of Tens of Thousands of Viruses from Human Metagenomes Reveals Hidden Associations with Chronic Diseases.</title>
        <authorList>
            <person name="Tisza M.J."/>
            <person name="Buck C.B."/>
        </authorList>
    </citation>
    <scope>NUCLEOTIDE SEQUENCE</scope>
    <source>
        <strain evidence="8">CtBLh2</strain>
    </source>
</reference>
<dbReference type="Gene3D" id="3.40.50.1700">
    <property type="entry name" value="Glycoside hydrolase family 3 C-terminal domain"/>
    <property type="match status" value="1"/>
</dbReference>
<dbReference type="GO" id="GO:0009251">
    <property type="term" value="P:glucan catabolic process"/>
    <property type="evidence" value="ECO:0007669"/>
    <property type="project" value="TreeGrafter"/>
</dbReference>
<protein>
    <recommendedName>
        <fullName evidence="3">beta-glucosidase</fullName>
        <ecNumber evidence="3">3.2.1.21</ecNumber>
    </recommendedName>
</protein>
<comment type="catalytic activity">
    <reaction evidence="1">
        <text>Hydrolysis of terminal, non-reducing beta-D-glucosyl residues with release of beta-D-glucose.</text>
        <dbReference type="EC" id="3.2.1.21"/>
    </reaction>
</comment>
<evidence type="ECO:0000256" key="3">
    <source>
        <dbReference type="ARBA" id="ARBA00012744"/>
    </source>
</evidence>
<dbReference type="InterPro" id="IPR002772">
    <property type="entry name" value="Glyco_hydro_3_C"/>
</dbReference>
<evidence type="ECO:0000259" key="7">
    <source>
        <dbReference type="SMART" id="SM01217"/>
    </source>
</evidence>
<dbReference type="Pfam" id="PF01915">
    <property type="entry name" value="Glyco_hydro_3_C"/>
    <property type="match status" value="1"/>
</dbReference>
<dbReference type="PANTHER" id="PTHR30620:SF16">
    <property type="entry name" value="LYSOSOMAL BETA GLUCOSIDASE"/>
    <property type="match status" value="1"/>
</dbReference>
<dbReference type="SUPFAM" id="SSF52279">
    <property type="entry name" value="Beta-D-glucan exohydrolase, C-terminal domain"/>
    <property type="match status" value="1"/>
</dbReference>
<evidence type="ECO:0000256" key="1">
    <source>
        <dbReference type="ARBA" id="ARBA00000448"/>
    </source>
</evidence>
<dbReference type="SUPFAM" id="SSF51445">
    <property type="entry name" value="(Trans)glycosidases"/>
    <property type="match status" value="1"/>
</dbReference>
<dbReference type="InterPro" id="IPR051915">
    <property type="entry name" value="Cellulose_Degrad_GH3"/>
</dbReference>